<feature type="transmembrane region" description="Helical" evidence="2">
    <location>
        <begin position="503"/>
        <end position="521"/>
    </location>
</feature>
<keyword evidence="2" id="KW-0812">Transmembrane</keyword>
<dbReference type="SUPFAM" id="SSF52087">
    <property type="entry name" value="CRAL/TRIO domain"/>
    <property type="match status" value="1"/>
</dbReference>
<dbReference type="InterPro" id="IPR052432">
    <property type="entry name" value="PITP/CRAL-TRIO"/>
</dbReference>
<keyword evidence="2" id="KW-0472">Membrane</keyword>
<dbReference type="SMART" id="SM00516">
    <property type="entry name" value="SEC14"/>
    <property type="match status" value="1"/>
</dbReference>
<dbReference type="InterPro" id="IPR036865">
    <property type="entry name" value="CRAL-TRIO_dom_sf"/>
</dbReference>
<sequence length="571" mass="65862">MCPSHLQEKIIQLNVLFKESDTVIDDLQTTLVDFLLELQKDLDLDFVQVERIRQYLNDRGTLFRFLRRAGFDFDSALRTLKSDLRWRVENNVDTISLADVHPLFVEKGLFFFHKTDKFGRPCAVFNLREYKRDDGSPTIEEVKKFIIYNAEVARRMLLDRTRESRDGPVLQYVILLDLKGAGVSTLDLELVPFTIDIMRHHFPGSAGSIFILNYGWMYSGIWQIVKRILPEESLNRIFFPSEKEIWNYFDEENVLIEQGGKDTYEYDSETCEAFRFYGNPSPVLQIPLSRATSFDSLHDVFYSAHNTPFHSRPSTPFFSRPATPHGSRPGTPVSSRPASPGLDHVAVPNWLKMTPRSRFIPQLHSFTPIDNNINHNRNNNTILSPRPLKPISQRVSPMASPNLRFTVIDQEVPALTSHNPLNQHLPSITPICKTTNEDNDSHFDLHHTHHVHFQVDENQQQLQHPNDDDDGSSPTHRHNYLSIIRSRSVRRVKLFFTRLLRRLIARRVSGFLYYLVMVVLLRGGLMDEFLRLVTRQVTMQLSWNASTATTLTTALLSAALSGRNGNRLLRT</sequence>
<keyword evidence="5" id="KW-1185">Reference proteome</keyword>
<keyword evidence="2" id="KW-1133">Transmembrane helix</keyword>
<evidence type="ECO:0000259" key="3">
    <source>
        <dbReference type="PROSITE" id="PS50191"/>
    </source>
</evidence>
<protein>
    <submittedName>
        <fullName evidence="4">12966_t:CDS:1</fullName>
    </submittedName>
</protein>
<dbReference type="OrthoDB" id="75724at2759"/>
<dbReference type="PANTHER" id="PTHR46590:SF4">
    <property type="entry name" value="CRAL-TRIO DOMAIN-CONTAINING PROTEIN"/>
    <property type="match status" value="1"/>
</dbReference>
<dbReference type="Proteomes" id="UP000789570">
    <property type="component" value="Unassembled WGS sequence"/>
</dbReference>
<dbReference type="EMBL" id="CAJVPQ010000292">
    <property type="protein sequence ID" value="CAG8467511.1"/>
    <property type="molecule type" value="Genomic_DNA"/>
</dbReference>
<feature type="region of interest" description="Disordered" evidence="1">
    <location>
        <begin position="311"/>
        <end position="340"/>
    </location>
</feature>
<evidence type="ECO:0000313" key="5">
    <source>
        <dbReference type="Proteomes" id="UP000789570"/>
    </source>
</evidence>
<feature type="domain" description="CRAL-TRIO" evidence="3">
    <location>
        <begin position="97"/>
        <end position="266"/>
    </location>
</feature>
<reference evidence="4" key="1">
    <citation type="submission" date="2021-06" db="EMBL/GenBank/DDBJ databases">
        <authorList>
            <person name="Kallberg Y."/>
            <person name="Tangrot J."/>
            <person name="Rosling A."/>
        </authorList>
    </citation>
    <scope>NUCLEOTIDE SEQUENCE</scope>
    <source>
        <strain evidence="4">UK204</strain>
    </source>
</reference>
<dbReference type="PROSITE" id="PS50191">
    <property type="entry name" value="CRAL_TRIO"/>
    <property type="match status" value="1"/>
</dbReference>
<dbReference type="Pfam" id="PF00650">
    <property type="entry name" value="CRAL_TRIO"/>
    <property type="match status" value="1"/>
</dbReference>
<dbReference type="CDD" id="cd00170">
    <property type="entry name" value="SEC14"/>
    <property type="match status" value="1"/>
</dbReference>
<organism evidence="4 5">
    <name type="scientific">Funneliformis caledonium</name>
    <dbReference type="NCBI Taxonomy" id="1117310"/>
    <lineage>
        <taxon>Eukaryota</taxon>
        <taxon>Fungi</taxon>
        <taxon>Fungi incertae sedis</taxon>
        <taxon>Mucoromycota</taxon>
        <taxon>Glomeromycotina</taxon>
        <taxon>Glomeromycetes</taxon>
        <taxon>Glomerales</taxon>
        <taxon>Glomeraceae</taxon>
        <taxon>Funneliformis</taxon>
    </lineage>
</organism>
<dbReference type="Gene3D" id="3.40.525.10">
    <property type="entry name" value="CRAL-TRIO lipid binding domain"/>
    <property type="match status" value="1"/>
</dbReference>
<comment type="caution">
    <text evidence="4">The sequence shown here is derived from an EMBL/GenBank/DDBJ whole genome shotgun (WGS) entry which is preliminary data.</text>
</comment>
<proteinExistence type="predicted"/>
<accession>A0A9N8VV15</accession>
<name>A0A9N8VV15_9GLOM</name>
<dbReference type="InterPro" id="IPR001251">
    <property type="entry name" value="CRAL-TRIO_dom"/>
</dbReference>
<dbReference type="SUPFAM" id="SSF46938">
    <property type="entry name" value="CRAL/TRIO N-terminal domain"/>
    <property type="match status" value="1"/>
</dbReference>
<evidence type="ECO:0000256" key="2">
    <source>
        <dbReference type="SAM" id="Phobius"/>
    </source>
</evidence>
<dbReference type="PANTHER" id="PTHR46590">
    <property type="entry name" value="PHOSPHATIDYLINOSITOL TRANSFER PROTEIN CSR1-RELATED"/>
    <property type="match status" value="1"/>
</dbReference>
<gene>
    <name evidence="4" type="ORF">FCALED_LOCUS2052</name>
</gene>
<dbReference type="AlphaFoldDB" id="A0A9N8VV15"/>
<dbReference type="InterPro" id="IPR036273">
    <property type="entry name" value="CRAL/TRIO_N_dom_sf"/>
</dbReference>
<evidence type="ECO:0000256" key="1">
    <source>
        <dbReference type="SAM" id="MobiDB-lite"/>
    </source>
</evidence>
<evidence type="ECO:0000313" key="4">
    <source>
        <dbReference type="EMBL" id="CAG8467511.1"/>
    </source>
</evidence>